<evidence type="ECO:0000313" key="2">
    <source>
        <dbReference type="EMBL" id="ANA13101.1"/>
    </source>
</evidence>
<organism evidence="2 3">
    <name type="scientific">Acetobacter oryzifermentans</name>
    <dbReference type="NCBI Taxonomy" id="1633874"/>
    <lineage>
        <taxon>Bacteria</taxon>
        <taxon>Pseudomonadati</taxon>
        <taxon>Pseudomonadota</taxon>
        <taxon>Alphaproteobacteria</taxon>
        <taxon>Acetobacterales</taxon>
        <taxon>Acetobacteraceae</taxon>
        <taxon>Acetobacter</taxon>
    </lineage>
</organism>
<keyword evidence="1" id="KW-0472">Membrane</keyword>
<dbReference type="RefSeq" id="WP_063353604.1">
    <property type="nucleotide sequence ID" value="NZ_CP011120.1"/>
</dbReference>
<keyword evidence="3" id="KW-1185">Reference proteome</keyword>
<keyword evidence="1" id="KW-0812">Transmembrane</keyword>
<proteinExistence type="predicted"/>
<reference evidence="2 3" key="1">
    <citation type="submission" date="2015-03" db="EMBL/GenBank/DDBJ databases">
        <title>Genome study of Acetobacter sp. SLV-7.</title>
        <authorList>
            <person name="Cho G.Y."/>
            <person name="Jeon C.O."/>
        </authorList>
    </citation>
    <scope>NUCLEOTIDE SEQUENCE [LARGE SCALE GENOMIC DNA]</scope>
    <source>
        <strain evidence="2 3">SLV-7</strain>
    </source>
</reference>
<gene>
    <name evidence="2" type="ORF">WG31_03000</name>
</gene>
<feature type="transmembrane region" description="Helical" evidence="1">
    <location>
        <begin position="48"/>
        <end position="67"/>
    </location>
</feature>
<name>A0ABM6AHB4_9PROT</name>
<protein>
    <submittedName>
        <fullName evidence="2">Uncharacterized protein</fullName>
    </submittedName>
</protein>
<feature type="transmembrane region" description="Helical" evidence="1">
    <location>
        <begin position="74"/>
        <end position="94"/>
    </location>
</feature>
<dbReference type="Proteomes" id="UP000076595">
    <property type="component" value="Chromosome"/>
</dbReference>
<evidence type="ECO:0000256" key="1">
    <source>
        <dbReference type="SAM" id="Phobius"/>
    </source>
</evidence>
<keyword evidence="1" id="KW-1133">Transmembrane helix</keyword>
<accession>A0ABM6AHB4</accession>
<evidence type="ECO:0000313" key="3">
    <source>
        <dbReference type="Proteomes" id="UP000076595"/>
    </source>
</evidence>
<feature type="transmembrane region" description="Helical" evidence="1">
    <location>
        <begin position="147"/>
        <end position="166"/>
    </location>
</feature>
<sequence>MIGTVNNKQEIMVASSDMELWKANQAVRLGELRLTAQATALASAQTRLTSMIGWVVASIAIAGGIAFKSEFKVAGCILLGGVLLTGVIAIYAILPLKWAEVGAQPQIILEMSNQTELECQQSIALYYQNAITRNANRLGLIKQLATVAWIILLVTPPCAWIAQMFWKVITP</sequence>
<dbReference type="EMBL" id="CP011120">
    <property type="protein sequence ID" value="ANA13101.1"/>
    <property type="molecule type" value="Genomic_DNA"/>
</dbReference>